<dbReference type="Proteomes" id="UP000004319">
    <property type="component" value="Unassembled WGS sequence"/>
</dbReference>
<dbReference type="EMBL" id="BABS01000162">
    <property type="protein sequence ID" value="GAA10078.1"/>
    <property type="molecule type" value="Genomic_DNA"/>
</dbReference>
<evidence type="ECO:0000313" key="1">
    <source>
        <dbReference type="EMBL" id="GAA10078.1"/>
    </source>
</evidence>
<comment type="caution">
    <text evidence="1">The sequence shown here is derived from an EMBL/GenBank/DDBJ whole genome shotgun (WGS) entry which is preliminary data.</text>
</comment>
<sequence>MVWKPEANRLSVTLPRLKKRQSGGEALNMVSKAFSPSTIGSAAGSPCIFTQDAGFFFCQPVMLEAS</sequence>
<dbReference type="AlphaFoldDB" id="F7VI83"/>
<organism evidence="1 2">
    <name type="scientific">Acetobacter tropicalis NBRC 101654</name>
    <dbReference type="NCBI Taxonomy" id="749388"/>
    <lineage>
        <taxon>Bacteria</taxon>
        <taxon>Pseudomonadati</taxon>
        <taxon>Pseudomonadota</taxon>
        <taxon>Alphaproteobacteria</taxon>
        <taxon>Acetobacterales</taxon>
        <taxon>Acetobacteraceae</taxon>
        <taxon>Acetobacter</taxon>
    </lineage>
</organism>
<gene>
    <name evidence="1" type="ORF">ATPR_3082</name>
</gene>
<proteinExistence type="predicted"/>
<name>F7VI83_9PROT</name>
<accession>F7VI83</accession>
<protein>
    <submittedName>
        <fullName evidence="1">Uncharacterized protein</fullName>
    </submittedName>
</protein>
<evidence type="ECO:0000313" key="2">
    <source>
        <dbReference type="Proteomes" id="UP000004319"/>
    </source>
</evidence>
<reference evidence="1 2" key="1">
    <citation type="journal article" date="2011" name="Biochem. Biophys. Res. Commun.">
        <title>Increased number of Arginine-based salt bridges contributes to the thermotolerance of thermotolerant acetic acid bacteria, Acetobacter tropicalis SKU1100.</title>
        <authorList>
            <person name="Matsutani M."/>
            <person name="Hirakawa H."/>
            <person name="Nishikura M."/>
            <person name="Soemphol W."/>
            <person name="Ali I.A.I."/>
            <person name="Yakushi T."/>
            <person name="Matsushita K."/>
        </authorList>
    </citation>
    <scope>NUCLEOTIDE SEQUENCE [LARGE SCALE GENOMIC DNA]</scope>
    <source>
        <strain evidence="1 2">NBRC 101654</strain>
    </source>
</reference>